<dbReference type="Pfam" id="PF00656">
    <property type="entry name" value="Peptidase_C14"/>
    <property type="match status" value="1"/>
</dbReference>
<feature type="domain" description="Peptidase C14 caspase" evidence="2">
    <location>
        <begin position="102"/>
        <end position="338"/>
    </location>
</feature>
<proteinExistence type="inferred from homology"/>
<dbReference type="PANTHER" id="PTHR48104">
    <property type="entry name" value="METACASPASE-4"/>
    <property type="match status" value="1"/>
</dbReference>
<dbReference type="GO" id="GO:0006508">
    <property type="term" value="P:proteolysis"/>
    <property type="evidence" value="ECO:0007669"/>
    <property type="project" value="InterPro"/>
</dbReference>
<dbReference type="InterPro" id="IPR029030">
    <property type="entry name" value="Caspase-like_dom_sf"/>
</dbReference>
<dbReference type="Proteomes" id="UP000743370">
    <property type="component" value="Unassembled WGS sequence"/>
</dbReference>
<dbReference type="InterPro" id="IPR050452">
    <property type="entry name" value="Metacaspase"/>
</dbReference>
<comment type="similarity">
    <text evidence="1">Belongs to the peptidase C14B family.</text>
</comment>
<dbReference type="SUPFAM" id="SSF52129">
    <property type="entry name" value="Caspase-like"/>
    <property type="match status" value="1"/>
</dbReference>
<gene>
    <name evidence="3" type="ORF">HKW66_Vig0006240</name>
</gene>
<evidence type="ECO:0000313" key="4">
    <source>
        <dbReference type="Proteomes" id="UP000743370"/>
    </source>
</evidence>
<accession>A0A8T0LCM7</accession>
<sequence>MASRQERCIHCGVLLVVPAEVNVFECGVCHGITQIRPSTAPWSTQAYNSFHSFTGRFRGFLNTIRSTSSVNTNSGGYYGANSFGLYPQPHSLRPSFHVYGSKRAVLCGIRYHGKSYKLKGSINDAKCMKYFLIKHYGFPSDSILMLTDDMEERNQLRIPTRYNILMAMRWLLENTQSGDSLVFHFSGHGTQQISMDGNEIDGLDEAICPVDYEEQGKILDDEINTAIVRPLPSGAKLHAIVDACHSGTVLDLSFVCKMNREGYYSWEDQRFPRANKGTSGGLAVSISACEDSQTSIDTSALSGTEATGVLTYSFIQTVQNEPGLSYGRLLSAMRSTIRGTKTGIVPLNGPIASMFNRLLGMELRQVMLSPFHTYYNNFYIRSFILESLTMVYKVGIINGLDLDLQEPQLSSSEVFDVYTSPFVL</sequence>
<dbReference type="AlphaFoldDB" id="A0A8T0LCM7"/>
<dbReference type="InterPro" id="IPR011600">
    <property type="entry name" value="Pept_C14_caspase"/>
</dbReference>
<evidence type="ECO:0000313" key="3">
    <source>
        <dbReference type="EMBL" id="KAG2409959.1"/>
    </source>
</evidence>
<dbReference type="GO" id="GO:0005737">
    <property type="term" value="C:cytoplasm"/>
    <property type="evidence" value="ECO:0007669"/>
    <property type="project" value="TreeGrafter"/>
</dbReference>
<evidence type="ECO:0000259" key="2">
    <source>
        <dbReference type="Pfam" id="PF00656"/>
    </source>
</evidence>
<comment type="caution">
    <text evidence="3">The sequence shown here is derived from an EMBL/GenBank/DDBJ whole genome shotgun (WGS) entry which is preliminary data.</text>
</comment>
<dbReference type="EMBL" id="JABFOF010000001">
    <property type="protein sequence ID" value="KAG2409959.1"/>
    <property type="molecule type" value="Genomic_DNA"/>
</dbReference>
<evidence type="ECO:0000256" key="1">
    <source>
        <dbReference type="ARBA" id="ARBA00009005"/>
    </source>
</evidence>
<organism evidence="3 4">
    <name type="scientific">Phaseolus angularis</name>
    <name type="common">Azuki bean</name>
    <name type="synonym">Vigna angularis</name>
    <dbReference type="NCBI Taxonomy" id="3914"/>
    <lineage>
        <taxon>Eukaryota</taxon>
        <taxon>Viridiplantae</taxon>
        <taxon>Streptophyta</taxon>
        <taxon>Embryophyta</taxon>
        <taxon>Tracheophyta</taxon>
        <taxon>Spermatophyta</taxon>
        <taxon>Magnoliopsida</taxon>
        <taxon>eudicotyledons</taxon>
        <taxon>Gunneridae</taxon>
        <taxon>Pentapetalae</taxon>
        <taxon>rosids</taxon>
        <taxon>fabids</taxon>
        <taxon>Fabales</taxon>
        <taxon>Fabaceae</taxon>
        <taxon>Papilionoideae</taxon>
        <taxon>50 kb inversion clade</taxon>
        <taxon>NPAAA clade</taxon>
        <taxon>indigoferoid/millettioid clade</taxon>
        <taxon>Phaseoleae</taxon>
        <taxon>Vigna</taxon>
    </lineage>
</organism>
<reference evidence="3 4" key="1">
    <citation type="submission" date="2020-05" db="EMBL/GenBank/DDBJ databases">
        <title>Vigna angularis (adzuki bean) Var. LongXiaoDou No. 4 denovo assembly.</title>
        <authorList>
            <person name="Xiang H."/>
        </authorList>
    </citation>
    <scope>NUCLEOTIDE SEQUENCE [LARGE SCALE GENOMIC DNA]</scope>
    <source>
        <tissue evidence="3">Leaf</tissue>
    </source>
</reference>
<protein>
    <submittedName>
        <fullName evidence="3">Metacaspase-3 protein</fullName>
    </submittedName>
</protein>
<dbReference type="GO" id="GO:0004197">
    <property type="term" value="F:cysteine-type endopeptidase activity"/>
    <property type="evidence" value="ECO:0007669"/>
    <property type="project" value="InterPro"/>
</dbReference>
<dbReference type="Gene3D" id="3.40.50.12660">
    <property type="match status" value="1"/>
</dbReference>
<dbReference type="PANTHER" id="PTHR48104:SF17">
    <property type="entry name" value="METACASPASE-3"/>
    <property type="match status" value="1"/>
</dbReference>
<name>A0A8T0LCM7_PHAAN</name>